<feature type="compositionally biased region" description="Acidic residues" evidence="1">
    <location>
        <begin position="93"/>
        <end position="103"/>
    </location>
</feature>
<feature type="compositionally biased region" description="Polar residues" evidence="1">
    <location>
        <begin position="104"/>
        <end position="117"/>
    </location>
</feature>
<organism evidence="2 3">
    <name type="scientific">Cymbomonas tetramitiformis</name>
    <dbReference type="NCBI Taxonomy" id="36881"/>
    <lineage>
        <taxon>Eukaryota</taxon>
        <taxon>Viridiplantae</taxon>
        <taxon>Chlorophyta</taxon>
        <taxon>Pyramimonadophyceae</taxon>
        <taxon>Pyramimonadales</taxon>
        <taxon>Pyramimonadaceae</taxon>
        <taxon>Cymbomonas</taxon>
    </lineage>
</organism>
<feature type="region of interest" description="Disordered" evidence="1">
    <location>
        <begin position="89"/>
        <end position="120"/>
    </location>
</feature>
<protein>
    <submittedName>
        <fullName evidence="2">Uncharacterized protein</fullName>
    </submittedName>
</protein>
<dbReference type="Proteomes" id="UP001190700">
    <property type="component" value="Unassembled WGS sequence"/>
</dbReference>
<evidence type="ECO:0000313" key="2">
    <source>
        <dbReference type="EMBL" id="KAK3288683.1"/>
    </source>
</evidence>
<name>A0AAE0H2E5_9CHLO</name>
<reference evidence="2 3" key="1">
    <citation type="journal article" date="2015" name="Genome Biol. Evol.">
        <title>Comparative Genomics of a Bacterivorous Green Alga Reveals Evolutionary Causalities and Consequences of Phago-Mixotrophic Mode of Nutrition.</title>
        <authorList>
            <person name="Burns J.A."/>
            <person name="Paasch A."/>
            <person name="Narechania A."/>
            <person name="Kim E."/>
        </authorList>
    </citation>
    <scope>NUCLEOTIDE SEQUENCE [LARGE SCALE GENOMIC DNA]</scope>
    <source>
        <strain evidence="2 3">PLY_AMNH</strain>
    </source>
</reference>
<sequence length="335" mass="38401">MPRELDDANGAAIIRCRSLYRATIEAVSCYVVRDLKNVADWKRFRTGELLDGKDARSFENFSSMSFFPKRGSASKKIKKGVCAESSKDSLWPVDDDEENETGEVSDTSDALVNNGSRCSRDRNCKPTVDEFVASMRQHRIASNKPNRDSAKSFVESRCRRDLSLLDVVVDGILDRASRDARLPTELRELLPILHLYSFDANCETSEQASTWSIHLTVDREAALRNHRLVNGSKECRESYRSRFLDEEILQIDVFRVWSAQCAPESARALKGDLAWSVVETVWKKRSLRFTDGRVFAVYLMLHSLAKWQDTKELLDKPESEYFALLTLMFYRYPIV</sequence>
<comment type="caution">
    <text evidence="2">The sequence shown here is derived from an EMBL/GenBank/DDBJ whole genome shotgun (WGS) entry which is preliminary data.</text>
</comment>
<evidence type="ECO:0000313" key="3">
    <source>
        <dbReference type="Proteomes" id="UP001190700"/>
    </source>
</evidence>
<dbReference type="AlphaFoldDB" id="A0AAE0H2E5"/>
<proteinExistence type="predicted"/>
<keyword evidence="3" id="KW-1185">Reference proteome</keyword>
<evidence type="ECO:0000256" key="1">
    <source>
        <dbReference type="SAM" id="MobiDB-lite"/>
    </source>
</evidence>
<gene>
    <name evidence="2" type="ORF">CYMTET_3901</name>
</gene>
<dbReference type="EMBL" id="LGRX02000421">
    <property type="protein sequence ID" value="KAK3288683.1"/>
    <property type="molecule type" value="Genomic_DNA"/>
</dbReference>
<accession>A0AAE0H2E5</accession>